<comment type="caution">
    <text evidence="2">The sequence shown here is derived from an EMBL/GenBank/DDBJ whole genome shotgun (WGS) entry which is preliminary data.</text>
</comment>
<dbReference type="EMBL" id="AZLV01001141">
    <property type="protein sequence ID" value="ETJ01011.1"/>
    <property type="molecule type" value="Genomic_DNA"/>
</dbReference>
<feature type="non-terminal residue" evidence="2">
    <location>
        <position position="1"/>
    </location>
</feature>
<evidence type="ECO:0000313" key="2">
    <source>
        <dbReference type="EMBL" id="ETJ01011.1"/>
    </source>
</evidence>
<evidence type="ECO:0000313" key="3">
    <source>
        <dbReference type="Proteomes" id="UP000018852"/>
    </source>
</evidence>
<proteinExistence type="predicted"/>
<gene>
    <name evidence="2" type="ORF">Q605_AUC01141G0001</name>
</gene>
<reference evidence="2 3" key="1">
    <citation type="submission" date="2013-12" db="EMBL/GenBank/DDBJ databases">
        <title>A Varibaculum cambriense genome reconstructed from a premature infant gut community with otherwise low bacterial novelty that shifts toward anaerobic metabolism during the third week of life.</title>
        <authorList>
            <person name="Brown C.T."/>
            <person name="Sharon I."/>
            <person name="Thomas B.C."/>
            <person name="Castelle C.J."/>
            <person name="Morowitz M.J."/>
            <person name="Banfield J.F."/>
        </authorList>
    </citation>
    <scope>NUCLEOTIDE SEQUENCE [LARGE SCALE GENOMIC DNA]</scope>
    <source>
        <strain evidence="3">DORA_12</strain>
    </source>
</reference>
<name>W1V5R5_9ACTO</name>
<dbReference type="InterPro" id="IPR025150">
    <property type="entry name" value="GH123_cat"/>
</dbReference>
<sequence>LSASLIDPFHDTTAGGAFPGGDSFIVYPGDGGIPLESIRYRVLANAMNDLKAMALLESLRGRAAVLQLIDPDGSLTFDHFNYDADEYRRMRERINAAITSD</sequence>
<dbReference type="PATRIC" id="fig|1403939.3.peg.1957"/>
<organism evidence="2 3">
    <name type="scientific">Actinomyces urogenitalis DORA_12</name>
    <dbReference type="NCBI Taxonomy" id="1403939"/>
    <lineage>
        <taxon>Bacteria</taxon>
        <taxon>Bacillati</taxon>
        <taxon>Actinomycetota</taxon>
        <taxon>Actinomycetes</taxon>
        <taxon>Actinomycetales</taxon>
        <taxon>Actinomycetaceae</taxon>
        <taxon>Actinomyces</taxon>
    </lineage>
</organism>
<dbReference type="Proteomes" id="UP000018852">
    <property type="component" value="Unassembled WGS sequence"/>
</dbReference>
<dbReference type="Pfam" id="PF13320">
    <property type="entry name" value="GH123_cat"/>
    <property type="match status" value="1"/>
</dbReference>
<evidence type="ECO:0000259" key="1">
    <source>
        <dbReference type="Pfam" id="PF13320"/>
    </source>
</evidence>
<accession>W1V5R5</accession>
<protein>
    <recommendedName>
        <fullName evidence="1">Glycoside hydrolase 123 catalytic domain-containing protein</fullName>
    </recommendedName>
</protein>
<feature type="domain" description="Glycoside hydrolase 123 catalytic" evidence="1">
    <location>
        <begin position="7"/>
        <end position="55"/>
    </location>
</feature>
<dbReference type="AlphaFoldDB" id="W1V5R5"/>